<comment type="caution">
    <text evidence="1">The sequence shown here is derived from an EMBL/GenBank/DDBJ whole genome shotgun (WGS) entry which is preliminary data.</text>
</comment>
<protein>
    <submittedName>
        <fullName evidence="1">Uncharacterized protein</fullName>
    </submittedName>
</protein>
<reference evidence="1" key="1">
    <citation type="submission" date="2023-06" db="EMBL/GenBank/DDBJ databases">
        <authorList>
            <person name="Zhang S."/>
        </authorList>
    </citation>
    <scope>NUCLEOTIDE SEQUENCE</scope>
    <source>
        <strain evidence="1">SG2303</strain>
    </source>
</reference>
<name>A0ABT7XJM5_9NEIS</name>
<dbReference type="Proteomes" id="UP001168540">
    <property type="component" value="Unassembled WGS sequence"/>
</dbReference>
<keyword evidence="2" id="KW-1185">Reference proteome</keyword>
<accession>A0ABT7XJM5</accession>
<proteinExistence type="predicted"/>
<evidence type="ECO:0000313" key="1">
    <source>
        <dbReference type="EMBL" id="MDN0073977.1"/>
    </source>
</evidence>
<dbReference type="RefSeq" id="WP_289828526.1">
    <property type="nucleotide sequence ID" value="NZ_JAUEDK010000004.1"/>
</dbReference>
<dbReference type="EMBL" id="JAUEDK010000004">
    <property type="protein sequence ID" value="MDN0073977.1"/>
    <property type="molecule type" value="Genomic_DNA"/>
</dbReference>
<sequence length="368" mass="39741">MTEFHSSLPDPRQYTPVAPKNELIRLTLAVQDAANSDDRALWHSELATALTGYLERNELLPLSVALAMLPSQEAYRTLWQALREVVECNPNGPTALPFALPLVLVAGSRQKTTLAGELSNIDEINALLREHGVFAAGCDASLGAKLIHPDTLAGINSSRLYYLAQDGAGLARTLDQLPAAPVELNGEGVFLRYLVGQVTVAEGAEPPVRFGSAVNSWGLPVMKLLNAALDQDGVTLFPIARAPQPVMQAMVAGGMARQDVALEVFASAQIRALRELGKEPVAIASAHENGELRFTVSTPGDERNWKGFVWPLSPLDSVERIVANFRELMADCQVNDVRLLPEVAADKEGDIPLFFTADDLPPVDAVRQ</sequence>
<gene>
    <name evidence="1" type="ORF">QU481_03595</name>
</gene>
<evidence type="ECO:0000313" key="2">
    <source>
        <dbReference type="Proteomes" id="UP001168540"/>
    </source>
</evidence>
<organism evidence="1 2">
    <name type="scientific">Crenobacter oryzisoli</name>
    <dbReference type="NCBI Taxonomy" id="3056844"/>
    <lineage>
        <taxon>Bacteria</taxon>
        <taxon>Pseudomonadati</taxon>
        <taxon>Pseudomonadota</taxon>
        <taxon>Betaproteobacteria</taxon>
        <taxon>Neisseriales</taxon>
        <taxon>Neisseriaceae</taxon>
        <taxon>Crenobacter</taxon>
    </lineage>
</organism>